<evidence type="ECO:0000256" key="5">
    <source>
        <dbReference type="ARBA" id="ARBA00022989"/>
    </source>
</evidence>
<feature type="transmembrane region" description="Helical" evidence="7">
    <location>
        <begin position="104"/>
        <end position="127"/>
    </location>
</feature>
<feature type="transmembrane region" description="Helical" evidence="7">
    <location>
        <begin position="350"/>
        <end position="378"/>
    </location>
</feature>
<dbReference type="InterPro" id="IPR020846">
    <property type="entry name" value="MFS_dom"/>
</dbReference>
<dbReference type="PANTHER" id="PTHR42718">
    <property type="entry name" value="MAJOR FACILITATOR SUPERFAMILY MULTIDRUG TRANSPORTER MFSC"/>
    <property type="match status" value="1"/>
</dbReference>
<evidence type="ECO:0000256" key="3">
    <source>
        <dbReference type="ARBA" id="ARBA00022475"/>
    </source>
</evidence>
<dbReference type="CDD" id="cd17321">
    <property type="entry name" value="MFS_MMR_MDR_like"/>
    <property type="match status" value="1"/>
</dbReference>
<feature type="transmembrane region" description="Helical" evidence="7">
    <location>
        <begin position="139"/>
        <end position="164"/>
    </location>
</feature>
<dbReference type="PROSITE" id="PS50850">
    <property type="entry name" value="MFS"/>
    <property type="match status" value="1"/>
</dbReference>
<keyword evidence="6 7" id="KW-0472">Membrane</keyword>
<feature type="transmembrane region" description="Helical" evidence="7">
    <location>
        <begin position="293"/>
        <end position="314"/>
    </location>
</feature>
<evidence type="ECO:0000259" key="8">
    <source>
        <dbReference type="PROSITE" id="PS50850"/>
    </source>
</evidence>
<accession>A0AAE8LWL9</accession>
<comment type="subcellular location">
    <subcellularLocation>
        <location evidence="1">Cell membrane</location>
        <topology evidence="1">Multi-pass membrane protein</topology>
    </subcellularLocation>
</comment>
<name>A0AAE8LWL9_LATSK</name>
<feature type="transmembrane region" description="Helical" evidence="7">
    <location>
        <begin position="170"/>
        <end position="189"/>
    </location>
</feature>
<dbReference type="EMBL" id="OKRC01000008">
    <property type="protein sequence ID" value="SPE22318.1"/>
    <property type="molecule type" value="Genomic_DNA"/>
</dbReference>
<dbReference type="Gene3D" id="1.20.1250.20">
    <property type="entry name" value="MFS general substrate transporter like domains"/>
    <property type="match status" value="1"/>
</dbReference>
<feature type="domain" description="Major facilitator superfamily (MFS) profile" evidence="8">
    <location>
        <begin position="14"/>
        <end position="452"/>
    </location>
</feature>
<evidence type="ECO:0000256" key="4">
    <source>
        <dbReference type="ARBA" id="ARBA00022692"/>
    </source>
</evidence>
<dbReference type="AlphaFoldDB" id="A0AAE8LWL9"/>
<sequence>MEVIKMKKTNKKVILAIILISYFMILLDNSIIFTGTVKIAAELNLSQTTLSWVTNAYSLTFGGLLLLGGSIGDIIGRKRVFMIGLTVFAVGSLLVGLANSAVMIILARAFQGIGSAILAPTTLALLMDSFSGEARTRAIAAYGATAGIGASIGLVIGGIFASLLSWRDGFFINVPIAIIMIGLTVLFIPTTQATQAKRLDLIGALTSIIGMTALVYSLVGQQGRLLALLVAVVAIATFIWQEARTKQPMMPLCLFADCERLGGYIARFFYLGAMLSMWFLTPQIMQTHLGFTPLQAGIGFFPLTVVNFIVALQVSKLTTRFGNTKLLIVGIATTAIGMGALGFFSEQVGYALGIAVPMILMGIGQGLTLSPLTVAGVANTLPADAGAASGVVNMVHQIGGSIGMSFIVAVSATFKNGLTSYHVAMGLATVLLIGALLAVIGLILPTLKKESE</sequence>
<evidence type="ECO:0000256" key="2">
    <source>
        <dbReference type="ARBA" id="ARBA00022448"/>
    </source>
</evidence>
<dbReference type="InterPro" id="IPR036259">
    <property type="entry name" value="MFS_trans_sf"/>
</dbReference>
<dbReference type="InterPro" id="IPR011701">
    <property type="entry name" value="MFS"/>
</dbReference>
<keyword evidence="3" id="KW-1003">Cell membrane</keyword>
<feature type="transmembrane region" description="Helical" evidence="7">
    <location>
        <begin position="12"/>
        <end position="37"/>
    </location>
</feature>
<gene>
    <name evidence="9" type="primary">efpA</name>
    <name evidence="9" type="ORF">LAS9267_01655</name>
</gene>
<dbReference type="SUPFAM" id="SSF103473">
    <property type="entry name" value="MFS general substrate transporter"/>
    <property type="match status" value="1"/>
</dbReference>
<keyword evidence="4 7" id="KW-0812">Transmembrane</keyword>
<feature type="transmembrane region" description="Helical" evidence="7">
    <location>
        <begin position="420"/>
        <end position="444"/>
    </location>
</feature>
<evidence type="ECO:0000256" key="6">
    <source>
        <dbReference type="ARBA" id="ARBA00023136"/>
    </source>
</evidence>
<evidence type="ECO:0000256" key="7">
    <source>
        <dbReference type="SAM" id="Phobius"/>
    </source>
</evidence>
<feature type="transmembrane region" description="Helical" evidence="7">
    <location>
        <begin position="326"/>
        <end position="344"/>
    </location>
</feature>
<feature type="transmembrane region" description="Helical" evidence="7">
    <location>
        <begin position="264"/>
        <end position="281"/>
    </location>
</feature>
<evidence type="ECO:0000313" key="10">
    <source>
        <dbReference type="Proteomes" id="UP000239650"/>
    </source>
</evidence>
<proteinExistence type="predicted"/>
<evidence type="ECO:0000313" key="9">
    <source>
        <dbReference type="EMBL" id="SPE22318.1"/>
    </source>
</evidence>
<feature type="transmembrane region" description="Helical" evidence="7">
    <location>
        <begin position="80"/>
        <end position="98"/>
    </location>
</feature>
<protein>
    <submittedName>
        <fullName evidence="9">MFS-type transporter EfpA</fullName>
    </submittedName>
</protein>
<dbReference type="GO" id="GO:0022857">
    <property type="term" value="F:transmembrane transporter activity"/>
    <property type="evidence" value="ECO:0007669"/>
    <property type="project" value="InterPro"/>
</dbReference>
<keyword evidence="2" id="KW-0813">Transport</keyword>
<dbReference type="Proteomes" id="UP000239650">
    <property type="component" value="Unassembled WGS sequence"/>
</dbReference>
<feature type="transmembrane region" description="Helical" evidence="7">
    <location>
        <begin position="201"/>
        <end position="219"/>
    </location>
</feature>
<dbReference type="GO" id="GO:0005886">
    <property type="term" value="C:plasma membrane"/>
    <property type="evidence" value="ECO:0007669"/>
    <property type="project" value="UniProtKB-SubCell"/>
</dbReference>
<dbReference type="Pfam" id="PF07690">
    <property type="entry name" value="MFS_1"/>
    <property type="match status" value="1"/>
</dbReference>
<organism evidence="9 10">
    <name type="scientific">Latilactobacillus sakei</name>
    <name type="common">Lactobacillus sakei</name>
    <dbReference type="NCBI Taxonomy" id="1599"/>
    <lineage>
        <taxon>Bacteria</taxon>
        <taxon>Bacillati</taxon>
        <taxon>Bacillota</taxon>
        <taxon>Bacilli</taxon>
        <taxon>Lactobacillales</taxon>
        <taxon>Lactobacillaceae</taxon>
        <taxon>Latilactobacillus</taxon>
    </lineage>
</organism>
<comment type="caution">
    <text evidence="9">The sequence shown here is derived from an EMBL/GenBank/DDBJ whole genome shotgun (WGS) entry which is preliminary data.</text>
</comment>
<reference evidence="9 10" key="1">
    <citation type="submission" date="2018-02" db="EMBL/GenBank/DDBJ databases">
        <authorList>
            <person name="Rodrigo-Torres L."/>
            <person name="Arahal R. D."/>
            <person name="Lucena T."/>
        </authorList>
    </citation>
    <scope>NUCLEOTIDE SEQUENCE [LARGE SCALE GENOMIC DNA]</scope>
    <source>
        <strain evidence="9 10">CECT 9267</strain>
    </source>
</reference>
<dbReference type="PANTHER" id="PTHR42718:SF46">
    <property type="entry name" value="BLR6921 PROTEIN"/>
    <property type="match status" value="1"/>
</dbReference>
<keyword evidence="5 7" id="KW-1133">Transmembrane helix</keyword>
<feature type="transmembrane region" description="Helical" evidence="7">
    <location>
        <begin position="390"/>
        <end position="414"/>
    </location>
</feature>
<dbReference type="Gene3D" id="1.20.1720.10">
    <property type="entry name" value="Multidrug resistance protein D"/>
    <property type="match status" value="1"/>
</dbReference>
<evidence type="ECO:0000256" key="1">
    <source>
        <dbReference type="ARBA" id="ARBA00004651"/>
    </source>
</evidence>
<feature type="transmembrane region" description="Helical" evidence="7">
    <location>
        <begin position="225"/>
        <end position="243"/>
    </location>
</feature>
<feature type="transmembrane region" description="Helical" evidence="7">
    <location>
        <begin position="49"/>
        <end position="68"/>
    </location>
</feature>